<feature type="transmembrane region" description="Helical" evidence="5">
    <location>
        <begin position="204"/>
        <end position="223"/>
    </location>
</feature>
<dbReference type="InterPro" id="IPR018490">
    <property type="entry name" value="cNMP-bd_dom_sf"/>
</dbReference>
<feature type="domain" description="STAS" evidence="7">
    <location>
        <begin position="455"/>
        <end position="572"/>
    </location>
</feature>
<accession>A0A160VF68</accession>
<feature type="transmembrane region" description="Helical" evidence="5">
    <location>
        <begin position="396"/>
        <end position="429"/>
    </location>
</feature>
<feature type="transmembrane region" description="Helical" evidence="5">
    <location>
        <begin position="339"/>
        <end position="359"/>
    </location>
</feature>
<feature type="transmembrane region" description="Helical" evidence="5">
    <location>
        <begin position="180"/>
        <end position="197"/>
    </location>
</feature>
<dbReference type="CDD" id="cd00038">
    <property type="entry name" value="CAP_ED"/>
    <property type="match status" value="1"/>
</dbReference>
<feature type="transmembrane region" description="Helical" evidence="5">
    <location>
        <begin position="78"/>
        <end position="100"/>
    </location>
</feature>
<name>A0A160VF68_9ZZZZ</name>
<dbReference type="GO" id="GO:0016020">
    <property type="term" value="C:membrane"/>
    <property type="evidence" value="ECO:0007669"/>
    <property type="project" value="UniProtKB-SubCell"/>
</dbReference>
<sequence length="728" mass="79973">MAEDSKYSTILPSLIAGLVNGIIFVVSAMALGSLIFTGELSSYLPQGIGILLFGSLIFALFSAVTASYPIIISAPQDIPIAILALMTTTIVATSGSDWSAQEQYEFIFVTIGLTSVLVGFFFYILGKFKLGKLVRFIPFPVVGGFLAGTGLLIVQFSFSMMTDIDPTINNLPTYFTSEMLIRWVPGAVFAVALLIIYHYISHYLLLPSVLTIGIGLFYIVVFFNGVSVSELESGGYLLGPFPEEGLFTGLPLKHLSGFDWNLFLVTLPAIGTMMILNAISVLFNYSGLELIIKQDVDLDRELKMTGISNIFAGLGGTPPGYLTLSETSMAYNIGARSRLSSIVVVLLCAFTLFFGANVLSIFPKVILGGLILNLGLSFLEEWLYDTWAKLTRNDYFVIVLILFVIAAVGFLEGIVIGLLMSIVLFVLSYSKVEVVKHELTGTTFHSNVERSEYLKQIIADHGDQISILPLQGFIFFGTANRLLDRVNDRVENKEASNLKYLIFDFRHVTGLDSSTINSFNKLRIMAKNHGFRVVFCSLNQDMTNQLRTGGLLPDQGGVFVEFDDLDHGLERCEDELIEQYKKSYEELSDSKKADSFKDKFPGISEFFEEKKVVGNTAIIEQGKDPGGIYFIESGRITVRLDIGSGEGIRLKSLGAGTVVGEVSLYLGSKASASVLTKTDCVIYFLSKDNFQKLNLESPGKAAELHTYIVKLLSDRLAKSNATIQALMR</sequence>
<keyword evidence="3 5" id="KW-1133">Transmembrane helix</keyword>
<keyword evidence="2 5" id="KW-0812">Transmembrane</keyword>
<comment type="subcellular location">
    <subcellularLocation>
        <location evidence="1">Membrane</location>
        <topology evidence="1">Multi-pass membrane protein</topology>
    </subcellularLocation>
</comment>
<dbReference type="Pfam" id="PF00916">
    <property type="entry name" value="Sulfate_transp"/>
    <property type="match status" value="1"/>
</dbReference>
<protein>
    <submittedName>
        <fullName evidence="8">Sulfate transporter</fullName>
    </submittedName>
</protein>
<dbReference type="PROSITE" id="PS50801">
    <property type="entry name" value="STAS"/>
    <property type="match status" value="1"/>
</dbReference>
<dbReference type="SMART" id="SM00100">
    <property type="entry name" value="cNMP"/>
    <property type="match status" value="1"/>
</dbReference>
<evidence type="ECO:0000256" key="1">
    <source>
        <dbReference type="ARBA" id="ARBA00004141"/>
    </source>
</evidence>
<evidence type="ECO:0000256" key="2">
    <source>
        <dbReference type="ARBA" id="ARBA00022692"/>
    </source>
</evidence>
<dbReference type="Gene3D" id="2.60.120.10">
    <property type="entry name" value="Jelly Rolls"/>
    <property type="match status" value="1"/>
</dbReference>
<dbReference type="SUPFAM" id="SSF52091">
    <property type="entry name" value="SpoIIaa-like"/>
    <property type="match status" value="1"/>
</dbReference>
<dbReference type="InterPro" id="IPR036513">
    <property type="entry name" value="STAS_dom_sf"/>
</dbReference>
<dbReference type="PROSITE" id="PS50042">
    <property type="entry name" value="CNMP_BINDING_3"/>
    <property type="match status" value="1"/>
</dbReference>
<dbReference type="InterPro" id="IPR052706">
    <property type="entry name" value="Membrane-Transporter-like"/>
</dbReference>
<feature type="transmembrane region" description="Helical" evidence="5">
    <location>
        <begin position="12"/>
        <end position="36"/>
    </location>
</feature>
<evidence type="ECO:0000256" key="5">
    <source>
        <dbReference type="SAM" id="Phobius"/>
    </source>
</evidence>
<dbReference type="InterPro" id="IPR011547">
    <property type="entry name" value="SLC26A/SulP_dom"/>
</dbReference>
<dbReference type="InterPro" id="IPR000595">
    <property type="entry name" value="cNMP-bd_dom"/>
</dbReference>
<feature type="transmembrane region" description="Helical" evidence="5">
    <location>
        <begin position="365"/>
        <end position="384"/>
    </location>
</feature>
<feature type="transmembrane region" description="Helical" evidence="5">
    <location>
        <begin position="260"/>
        <end position="283"/>
    </location>
</feature>
<evidence type="ECO:0000259" key="6">
    <source>
        <dbReference type="PROSITE" id="PS50042"/>
    </source>
</evidence>
<dbReference type="EMBL" id="FAXC01000078">
    <property type="protein sequence ID" value="CUV08509.1"/>
    <property type="molecule type" value="Genomic_DNA"/>
</dbReference>
<organism evidence="8">
    <name type="scientific">hydrothermal vent metagenome</name>
    <dbReference type="NCBI Taxonomy" id="652676"/>
    <lineage>
        <taxon>unclassified sequences</taxon>
        <taxon>metagenomes</taxon>
        <taxon>ecological metagenomes</taxon>
    </lineage>
</organism>
<dbReference type="Pfam" id="PF01740">
    <property type="entry name" value="STAS"/>
    <property type="match status" value="1"/>
</dbReference>
<dbReference type="Gene3D" id="3.30.750.24">
    <property type="entry name" value="STAS domain"/>
    <property type="match status" value="1"/>
</dbReference>
<dbReference type="PANTHER" id="PTHR43310">
    <property type="entry name" value="SULFATE TRANSPORTER YBAR-RELATED"/>
    <property type="match status" value="1"/>
</dbReference>
<dbReference type="Pfam" id="PF00027">
    <property type="entry name" value="cNMP_binding"/>
    <property type="match status" value="1"/>
</dbReference>
<feature type="domain" description="Cyclic nucleotide-binding" evidence="6">
    <location>
        <begin position="603"/>
        <end position="693"/>
    </location>
</feature>
<feature type="transmembrane region" description="Helical" evidence="5">
    <location>
        <begin position="106"/>
        <end position="125"/>
    </location>
</feature>
<dbReference type="CDD" id="cd07042">
    <property type="entry name" value="STAS_SulP_like_sulfate_transporter"/>
    <property type="match status" value="1"/>
</dbReference>
<dbReference type="SUPFAM" id="SSF51206">
    <property type="entry name" value="cAMP-binding domain-like"/>
    <property type="match status" value="1"/>
</dbReference>
<dbReference type="AlphaFoldDB" id="A0A160VF68"/>
<evidence type="ECO:0000256" key="4">
    <source>
        <dbReference type="ARBA" id="ARBA00023136"/>
    </source>
</evidence>
<evidence type="ECO:0000259" key="7">
    <source>
        <dbReference type="PROSITE" id="PS50801"/>
    </source>
</evidence>
<proteinExistence type="predicted"/>
<dbReference type="InterPro" id="IPR002645">
    <property type="entry name" value="STAS_dom"/>
</dbReference>
<keyword evidence="4 5" id="KW-0472">Membrane</keyword>
<evidence type="ECO:0000313" key="8">
    <source>
        <dbReference type="EMBL" id="CUV08509.1"/>
    </source>
</evidence>
<feature type="transmembrane region" description="Helical" evidence="5">
    <location>
        <begin position="137"/>
        <end position="160"/>
    </location>
</feature>
<reference evidence="8" key="1">
    <citation type="submission" date="2015-10" db="EMBL/GenBank/DDBJ databases">
        <authorList>
            <person name="Gilbert D.G."/>
        </authorList>
    </citation>
    <scope>NUCLEOTIDE SEQUENCE</scope>
</reference>
<feature type="transmembrane region" description="Helical" evidence="5">
    <location>
        <begin position="48"/>
        <end position="71"/>
    </location>
</feature>
<dbReference type="InterPro" id="IPR014710">
    <property type="entry name" value="RmlC-like_jellyroll"/>
</dbReference>
<gene>
    <name evidence="8" type="ORF">MGWOODY_Mmi1806</name>
</gene>
<dbReference type="PANTHER" id="PTHR43310:SF1">
    <property type="entry name" value="SULFATE TRANSPORTER YBAR-RELATED"/>
    <property type="match status" value="1"/>
</dbReference>
<evidence type="ECO:0000256" key="3">
    <source>
        <dbReference type="ARBA" id="ARBA00022989"/>
    </source>
</evidence>